<gene>
    <name evidence="3" type="ORF">A2U01_0009060</name>
</gene>
<evidence type="ECO:0000259" key="2">
    <source>
        <dbReference type="Pfam" id="PF03732"/>
    </source>
</evidence>
<evidence type="ECO:0000256" key="1">
    <source>
        <dbReference type="SAM" id="MobiDB-lite"/>
    </source>
</evidence>
<dbReference type="Pfam" id="PF03732">
    <property type="entry name" value="Retrotrans_gag"/>
    <property type="match status" value="1"/>
</dbReference>
<feature type="compositionally biased region" description="Polar residues" evidence="1">
    <location>
        <begin position="192"/>
        <end position="214"/>
    </location>
</feature>
<proteinExistence type="predicted"/>
<dbReference type="Gene3D" id="2.40.70.10">
    <property type="entry name" value="Acid Proteases"/>
    <property type="match status" value="1"/>
</dbReference>
<evidence type="ECO:0000313" key="4">
    <source>
        <dbReference type="Proteomes" id="UP000265520"/>
    </source>
</evidence>
<evidence type="ECO:0000313" key="3">
    <source>
        <dbReference type="EMBL" id="MCH88177.1"/>
    </source>
</evidence>
<feature type="non-terminal residue" evidence="3">
    <location>
        <position position="518"/>
    </location>
</feature>
<name>A0A392ML08_9FABA</name>
<organism evidence="3 4">
    <name type="scientific">Trifolium medium</name>
    <dbReference type="NCBI Taxonomy" id="97028"/>
    <lineage>
        <taxon>Eukaryota</taxon>
        <taxon>Viridiplantae</taxon>
        <taxon>Streptophyta</taxon>
        <taxon>Embryophyta</taxon>
        <taxon>Tracheophyta</taxon>
        <taxon>Spermatophyta</taxon>
        <taxon>Magnoliopsida</taxon>
        <taxon>eudicotyledons</taxon>
        <taxon>Gunneridae</taxon>
        <taxon>Pentapetalae</taxon>
        <taxon>rosids</taxon>
        <taxon>fabids</taxon>
        <taxon>Fabales</taxon>
        <taxon>Fabaceae</taxon>
        <taxon>Papilionoideae</taxon>
        <taxon>50 kb inversion clade</taxon>
        <taxon>NPAAA clade</taxon>
        <taxon>Hologalegina</taxon>
        <taxon>IRL clade</taxon>
        <taxon>Trifolieae</taxon>
        <taxon>Trifolium</taxon>
    </lineage>
</organism>
<accession>A0A392ML08</accession>
<comment type="caution">
    <text evidence="3">The sequence shown here is derived from an EMBL/GenBank/DDBJ whole genome shotgun (WGS) entry which is preliminary data.</text>
</comment>
<feature type="compositionally biased region" description="Pro residues" evidence="1">
    <location>
        <begin position="226"/>
        <end position="240"/>
    </location>
</feature>
<protein>
    <recommendedName>
        <fullName evidence="2">Retrotransposon gag domain-containing protein</fullName>
    </recommendedName>
</protein>
<dbReference type="AlphaFoldDB" id="A0A392ML08"/>
<dbReference type="InterPro" id="IPR005162">
    <property type="entry name" value="Retrotrans_gag_dom"/>
</dbReference>
<dbReference type="InterPro" id="IPR021109">
    <property type="entry name" value="Peptidase_aspartic_dom_sf"/>
</dbReference>
<dbReference type="PANTHER" id="PTHR15503">
    <property type="entry name" value="LDOC1 RELATED"/>
    <property type="match status" value="1"/>
</dbReference>
<feature type="region of interest" description="Disordered" evidence="1">
    <location>
        <begin position="7"/>
        <end position="32"/>
    </location>
</feature>
<dbReference type="PANTHER" id="PTHR15503:SF22">
    <property type="entry name" value="TRANSPOSON TY3-I GAG POLYPROTEIN"/>
    <property type="match status" value="1"/>
</dbReference>
<feature type="domain" description="Retrotransposon gag" evidence="2">
    <location>
        <begin position="76"/>
        <end position="165"/>
    </location>
</feature>
<sequence length="518" mass="58208">MEELRNLFRAQPENSSQDSNGRHGSGGARTGNQNVYATRISKVEFPRFDGKNVRDWLYKCDQFFLLDETPAVSRVRLASIHLDGLALQWHLNYMRQKFDIYPPWHQYVTDVTARFGDVYEDPLSSLLQIKHSGKIQDYIDRFELALTQVNLIPEHSLSIFLAGLEHNTQMHVRMFNPTSIAHAANLAKLHESSQPSTPRNTSRFSPFPKSQNLFTKPVMTTNSSSPNPPSDTPPTTPNPTPKSTHLRPNRTYSAVEMADRRAKGLCMFCDELFTPGHQFKHKHSQLMVLEVDDDESTEEPEPENPPPEADSLQAFANVQLSLQALTGVANYHTMRVTGLHDKRLLHILLDSGSTHNFLDLEVAKSMGCKLDAISPLSVTSGGGHQLEAVFICRDFQWQLQQGQFTAAVIVLPLGCCDLILGIQWLKSLGPILWDFDKLQMEFTTLGRKFVLRGAKIPSFKLVNNKSFAEAVHKDAKLCFLSLTSAQASFMLPTCHVLHTSDECPVIPEPIMTLLTEFA</sequence>
<dbReference type="InterPro" id="IPR032567">
    <property type="entry name" value="RTL1-rel"/>
</dbReference>
<dbReference type="SUPFAM" id="SSF50630">
    <property type="entry name" value="Acid proteases"/>
    <property type="match status" value="1"/>
</dbReference>
<dbReference type="Pfam" id="PF08284">
    <property type="entry name" value="RVP_2"/>
    <property type="match status" value="1"/>
</dbReference>
<dbReference type="CDD" id="cd00303">
    <property type="entry name" value="retropepsin_like"/>
    <property type="match status" value="1"/>
</dbReference>
<keyword evidence="4" id="KW-1185">Reference proteome</keyword>
<reference evidence="3 4" key="1">
    <citation type="journal article" date="2018" name="Front. Plant Sci.">
        <title>Red Clover (Trifolium pratense) and Zigzag Clover (T. medium) - A Picture of Genomic Similarities and Differences.</title>
        <authorList>
            <person name="Dluhosova J."/>
            <person name="Istvanek J."/>
            <person name="Nedelnik J."/>
            <person name="Repkova J."/>
        </authorList>
    </citation>
    <scope>NUCLEOTIDE SEQUENCE [LARGE SCALE GENOMIC DNA]</scope>
    <source>
        <strain evidence="4">cv. 10/8</strain>
        <tissue evidence="3">Leaf</tissue>
    </source>
</reference>
<dbReference type="EMBL" id="LXQA010013653">
    <property type="protein sequence ID" value="MCH88177.1"/>
    <property type="molecule type" value="Genomic_DNA"/>
</dbReference>
<dbReference type="Proteomes" id="UP000265520">
    <property type="component" value="Unassembled WGS sequence"/>
</dbReference>
<feature type="region of interest" description="Disordered" evidence="1">
    <location>
        <begin position="189"/>
        <end position="250"/>
    </location>
</feature>